<dbReference type="PANTHER" id="PTHR48466">
    <property type="entry name" value="OS10G0509000 PROTEIN-RELATED"/>
    <property type="match status" value="1"/>
</dbReference>
<dbReference type="SUPFAM" id="SSF52540">
    <property type="entry name" value="P-loop containing nucleoside triphosphate hydrolases"/>
    <property type="match status" value="1"/>
</dbReference>
<dbReference type="GO" id="GO:0005524">
    <property type="term" value="F:ATP binding"/>
    <property type="evidence" value="ECO:0007669"/>
    <property type="project" value="UniProtKB-KW"/>
</dbReference>
<dbReference type="PROSITE" id="PS00486">
    <property type="entry name" value="DNA_MISMATCH_REPAIR_2"/>
    <property type="match status" value="1"/>
</dbReference>
<dbReference type="PANTHER" id="PTHR48466:SF2">
    <property type="entry name" value="OS10G0509000 PROTEIN"/>
    <property type="match status" value="1"/>
</dbReference>
<dbReference type="GO" id="GO:0140664">
    <property type="term" value="F:ATP-dependent DNA damage sensor activity"/>
    <property type="evidence" value="ECO:0007669"/>
    <property type="project" value="InterPro"/>
</dbReference>
<dbReference type="GO" id="GO:0030983">
    <property type="term" value="F:mismatched DNA binding"/>
    <property type="evidence" value="ECO:0007669"/>
    <property type="project" value="InterPro"/>
</dbReference>
<dbReference type="EMBL" id="JAEHOD010000023">
    <property type="protein sequence ID" value="KAG2447127.1"/>
    <property type="molecule type" value="Genomic_DNA"/>
</dbReference>
<feature type="compositionally biased region" description="Gly residues" evidence="5">
    <location>
        <begin position="968"/>
        <end position="978"/>
    </location>
</feature>
<dbReference type="SUPFAM" id="SSF48334">
    <property type="entry name" value="DNA repair protein MutS, domain III"/>
    <property type="match status" value="1"/>
</dbReference>
<dbReference type="SMART" id="SM00534">
    <property type="entry name" value="MUTSac"/>
    <property type="match status" value="1"/>
</dbReference>
<evidence type="ECO:0000259" key="6">
    <source>
        <dbReference type="PROSITE" id="PS00486"/>
    </source>
</evidence>
<dbReference type="InterPro" id="IPR027417">
    <property type="entry name" value="P-loop_NTPase"/>
</dbReference>
<dbReference type="Gene3D" id="3.40.50.300">
    <property type="entry name" value="P-loop containing nucleotide triphosphate hydrolases"/>
    <property type="match status" value="1"/>
</dbReference>
<dbReference type="GO" id="GO:0006298">
    <property type="term" value="P:mismatch repair"/>
    <property type="evidence" value="ECO:0007669"/>
    <property type="project" value="InterPro"/>
</dbReference>
<evidence type="ECO:0000256" key="5">
    <source>
        <dbReference type="SAM" id="MobiDB-lite"/>
    </source>
</evidence>
<protein>
    <recommendedName>
        <fullName evidence="6">DNA mismatch repair proteins mutS family domain-containing protein</fullName>
    </recommendedName>
</protein>
<dbReference type="InterPro" id="IPR000432">
    <property type="entry name" value="DNA_mismatch_repair_MutS_C"/>
</dbReference>
<feature type="compositionally biased region" description="Gly residues" evidence="5">
    <location>
        <begin position="401"/>
        <end position="411"/>
    </location>
</feature>
<gene>
    <name evidence="7" type="ORF">HYH02_007873</name>
</gene>
<proteinExistence type="predicted"/>
<name>A0A836B479_9CHLO</name>
<keyword evidence="4" id="KW-0175">Coiled coil</keyword>
<dbReference type="OrthoDB" id="1924787at2759"/>
<evidence type="ECO:0000256" key="1">
    <source>
        <dbReference type="ARBA" id="ARBA00022741"/>
    </source>
</evidence>
<evidence type="ECO:0000256" key="4">
    <source>
        <dbReference type="SAM" id="Coils"/>
    </source>
</evidence>
<keyword evidence="3" id="KW-0238">DNA-binding</keyword>
<evidence type="ECO:0000313" key="8">
    <source>
        <dbReference type="Proteomes" id="UP000613740"/>
    </source>
</evidence>
<feature type="coiled-coil region" evidence="4">
    <location>
        <begin position="668"/>
        <end position="712"/>
    </location>
</feature>
<reference evidence="7" key="1">
    <citation type="journal article" date="2020" name="bioRxiv">
        <title>Comparative genomics of Chlamydomonas.</title>
        <authorList>
            <person name="Craig R.J."/>
            <person name="Hasan A.R."/>
            <person name="Ness R.W."/>
            <person name="Keightley P.D."/>
        </authorList>
    </citation>
    <scope>NUCLEOTIDE SEQUENCE</scope>
    <source>
        <strain evidence="7">CCAP 11/173</strain>
    </source>
</reference>
<dbReference type="InterPro" id="IPR036187">
    <property type="entry name" value="DNA_mismatch_repair_MutS_sf"/>
</dbReference>
<dbReference type="InterPro" id="IPR007696">
    <property type="entry name" value="DNA_mismatch_repair_MutS_core"/>
</dbReference>
<sequence>MTNSIFRAHLEALYYDGAELADSLVERDEDAERSERESLAILEWPAVCKQVACFCGTSVAADLVARGGLPRGRSREDSELLLQQTQEALEAGLEVGGLFDIRPAAEAAAGGVCLTGKQLEGVASTLEAAFELKERVSAPSVGGHGGLRYPSLAALADAITDEERTLLRAIRGCIQYGGVSDAASESLAAVRAERQANKERLRAEVDSWARQLQQKGAAEPNSVTLIRGRFCVGVRAGRQGELPKGSVRLGQSSTGATLYLEPKPAVELNNAEALLAEREEGEVLRVLSMLSTLLAKRAPQLMRLVDCVTALDVVAARAKHARWLSVAVRPAFTADLSESPFWVPGALHPVLMQRGLPPLPQPPSVDDNRFDRDFQAAPAWELRRVLTPDGPRSGELADGSATGGGGGGGRGAADDRAALLPRPLDLRVPSSRAVVAITGPNTGGKTVTLKTAGLMTLMAQAGLFLPCDPAARAEAAAASVAEEATSAAAPAGTPRLTWFDRVLADIGDAQSLQQNLSTFSGHIRRIKQILAVAGPRSLVLLDEVGSGTDPLEGAALARAVLDRLAEQAHLTLATTHHAELKRASEEDGRYVNVSMAFDTATLRPTYRLCWGAAGASNALDIAETLGFDRSVVLEARKVAAMMAASASAAAAAAEGAGEGRESHIAGVARSLVQQIEDTRQELEGQRALRERHSRSQATLSEALAQVRELEAALLEAPPEIVRERDGHAVRVQAALEAFAAGSAPQDAVEDELREIESLIPAEVAALRGRGYMGDDDEESLRPGDAVYVRSRGDMGDARVVAVKGDTVTVKFETSVLFGGGRDGGRGVKLNKREVKKVVKGSAMPTLGGRWEVEGFQSVMDDMARVMGETAEQERRAAEAAARRREQRARAEMEQLAAQAGQASWADLYDQLEVQELEADLGLAEGADFGSEELSALAAVLQEAEGEGEEAEDAAGGGAAASRLSGTTARGGRGKGAGAAQGRAW</sequence>
<evidence type="ECO:0000256" key="3">
    <source>
        <dbReference type="ARBA" id="ARBA00023125"/>
    </source>
</evidence>
<organism evidence="7 8">
    <name type="scientific">Chlamydomonas schloesseri</name>
    <dbReference type="NCBI Taxonomy" id="2026947"/>
    <lineage>
        <taxon>Eukaryota</taxon>
        <taxon>Viridiplantae</taxon>
        <taxon>Chlorophyta</taxon>
        <taxon>core chlorophytes</taxon>
        <taxon>Chlorophyceae</taxon>
        <taxon>CS clade</taxon>
        <taxon>Chlamydomonadales</taxon>
        <taxon>Chlamydomonadaceae</taxon>
        <taxon>Chlamydomonas</taxon>
    </lineage>
</organism>
<dbReference type="FunFam" id="3.40.50.300:FF:004296">
    <property type="entry name" value="Predicted protein"/>
    <property type="match status" value="1"/>
</dbReference>
<dbReference type="Pfam" id="PF00488">
    <property type="entry name" value="MutS_V"/>
    <property type="match status" value="1"/>
</dbReference>
<dbReference type="AlphaFoldDB" id="A0A836B479"/>
<feature type="compositionally biased region" description="Acidic residues" evidence="5">
    <location>
        <begin position="943"/>
        <end position="952"/>
    </location>
</feature>
<feature type="region of interest" description="Disordered" evidence="5">
    <location>
        <begin position="385"/>
        <end position="415"/>
    </location>
</feature>
<keyword evidence="2" id="KW-0067">ATP-binding</keyword>
<keyword evidence="1" id="KW-0547">Nucleotide-binding</keyword>
<evidence type="ECO:0000256" key="2">
    <source>
        <dbReference type="ARBA" id="ARBA00022840"/>
    </source>
</evidence>
<comment type="caution">
    <text evidence="7">The sequence shown here is derived from an EMBL/GenBank/DDBJ whole genome shotgun (WGS) entry which is preliminary data.</text>
</comment>
<dbReference type="Proteomes" id="UP000613740">
    <property type="component" value="Unassembled WGS sequence"/>
</dbReference>
<evidence type="ECO:0000313" key="7">
    <source>
        <dbReference type="EMBL" id="KAG2447127.1"/>
    </source>
</evidence>
<feature type="domain" description="DNA mismatch repair proteins mutS family" evidence="6">
    <location>
        <begin position="537"/>
        <end position="553"/>
    </location>
</feature>
<dbReference type="SMART" id="SM00533">
    <property type="entry name" value="MUTSd"/>
    <property type="match status" value="1"/>
</dbReference>
<feature type="region of interest" description="Disordered" evidence="5">
    <location>
        <begin position="940"/>
        <end position="984"/>
    </location>
</feature>
<keyword evidence="8" id="KW-1185">Reference proteome</keyword>
<dbReference type="InterPro" id="IPR045076">
    <property type="entry name" value="MutS"/>
</dbReference>
<accession>A0A836B479</accession>